<feature type="compositionally biased region" description="Low complexity" evidence="5">
    <location>
        <begin position="54"/>
        <end position="65"/>
    </location>
</feature>
<evidence type="ECO:0000259" key="6">
    <source>
        <dbReference type="Pfam" id="PF00696"/>
    </source>
</evidence>
<proteinExistence type="predicted"/>
<dbReference type="GO" id="GO:0005524">
    <property type="term" value="F:ATP binding"/>
    <property type="evidence" value="ECO:0007669"/>
    <property type="project" value="UniProtKB-KW"/>
</dbReference>
<protein>
    <submittedName>
        <fullName evidence="7">Aspartate/glutamate/uridylate kinase</fullName>
    </submittedName>
</protein>
<keyword evidence="1" id="KW-0808">Transferase</keyword>
<evidence type="ECO:0000313" key="8">
    <source>
        <dbReference type="Proteomes" id="UP000673691"/>
    </source>
</evidence>
<dbReference type="SUPFAM" id="SSF53633">
    <property type="entry name" value="Carbamate kinase-like"/>
    <property type="match status" value="1"/>
</dbReference>
<feature type="compositionally biased region" description="Basic and acidic residues" evidence="5">
    <location>
        <begin position="70"/>
        <end position="81"/>
    </location>
</feature>
<feature type="region of interest" description="Disordered" evidence="5">
    <location>
        <begin position="18"/>
        <end position="143"/>
    </location>
</feature>
<dbReference type="AlphaFoldDB" id="A0A8H7ZNV5"/>
<dbReference type="GO" id="GO:0005829">
    <property type="term" value="C:cytosol"/>
    <property type="evidence" value="ECO:0007669"/>
    <property type="project" value="TreeGrafter"/>
</dbReference>
<feature type="compositionally biased region" description="Basic residues" evidence="5">
    <location>
        <begin position="41"/>
        <end position="53"/>
    </location>
</feature>
<dbReference type="PANTHER" id="PTHR43654:SF3">
    <property type="entry name" value="GLUTAMATE 5-KINASE"/>
    <property type="match status" value="1"/>
</dbReference>
<name>A0A8H7ZNV5_9FUNG</name>
<dbReference type="GO" id="GO:1901607">
    <property type="term" value="P:alpha-amino acid biosynthetic process"/>
    <property type="evidence" value="ECO:0007669"/>
    <property type="project" value="UniProtKB-ARBA"/>
</dbReference>
<evidence type="ECO:0000256" key="4">
    <source>
        <dbReference type="ARBA" id="ARBA00022840"/>
    </source>
</evidence>
<evidence type="ECO:0000256" key="1">
    <source>
        <dbReference type="ARBA" id="ARBA00022679"/>
    </source>
</evidence>
<dbReference type="InterPro" id="IPR036393">
    <property type="entry name" value="AceGlu_kinase-like_sf"/>
</dbReference>
<feature type="compositionally biased region" description="Low complexity" evidence="5">
    <location>
        <begin position="101"/>
        <end position="126"/>
    </location>
</feature>
<evidence type="ECO:0000256" key="3">
    <source>
        <dbReference type="ARBA" id="ARBA00022777"/>
    </source>
</evidence>
<reference evidence="7 8" key="1">
    <citation type="journal article" name="Sci. Rep.">
        <title>Genome-scale phylogenetic analyses confirm Olpidium as the closest living zoosporic fungus to the non-flagellated, terrestrial fungi.</title>
        <authorList>
            <person name="Chang Y."/>
            <person name="Rochon D."/>
            <person name="Sekimoto S."/>
            <person name="Wang Y."/>
            <person name="Chovatia M."/>
            <person name="Sandor L."/>
            <person name="Salamov A."/>
            <person name="Grigoriev I.V."/>
            <person name="Stajich J.E."/>
            <person name="Spatafora J.W."/>
        </authorList>
    </citation>
    <scope>NUCLEOTIDE SEQUENCE [LARGE SCALE GENOMIC DNA]</scope>
    <source>
        <strain evidence="7">S191</strain>
    </source>
</reference>
<dbReference type="EMBL" id="JAEFCI010011752">
    <property type="protein sequence ID" value="KAG5456438.1"/>
    <property type="molecule type" value="Genomic_DNA"/>
</dbReference>
<evidence type="ECO:0000313" key="7">
    <source>
        <dbReference type="EMBL" id="KAG5456438.1"/>
    </source>
</evidence>
<keyword evidence="3 7" id="KW-0418">Kinase</keyword>
<feature type="domain" description="Aspartate/glutamate/uridylate kinase" evidence="6">
    <location>
        <begin position="150"/>
        <end position="317"/>
    </location>
</feature>
<comment type="caution">
    <text evidence="7">The sequence shown here is derived from an EMBL/GenBank/DDBJ whole genome shotgun (WGS) entry which is preliminary data.</text>
</comment>
<feature type="compositionally biased region" description="Polar residues" evidence="5">
    <location>
        <begin position="127"/>
        <end position="137"/>
    </location>
</feature>
<feature type="compositionally biased region" description="Pro residues" evidence="5">
    <location>
        <begin position="24"/>
        <end position="36"/>
    </location>
</feature>
<dbReference type="Pfam" id="PF00696">
    <property type="entry name" value="AA_kinase"/>
    <property type="match status" value="1"/>
</dbReference>
<organism evidence="7 8">
    <name type="scientific">Olpidium bornovanus</name>
    <dbReference type="NCBI Taxonomy" id="278681"/>
    <lineage>
        <taxon>Eukaryota</taxon>
        <taxon>Fungi</taxon>
        <taxon>Fungi incertae sedis</taxon>
        <taxon>Olpidiomycota</taxon>
        <taxon>Olpidiomycotina</taxon>
        <taxon>Olpidiomycetes</taxon>
        <taxon>Olpidiales</taxon>
        <taxon>Olpidiaceae</taxon>
        <taxon>Olpidium</taxon>
    </lineage>
</organism>
<dbReference type="Proteomes" id="UP000673691">
    <property type="component" value="Unassembled WGS sequence"/>
</dbReference>
<evidence type="ECO:0000256" key="5">
    <source>
        <dbReference type="SAM" id="MobiDB-lite"/>
    </source>
</evidence>
<keyword evidence="2" id="KW-0547">Nucleotide-binding</keyword>
<dbReference type="OrthoDB" id="409889at2759"/>
<dbReference type="PANTHER" id="PTHR43654">
    <property type="entry name" value="GLUTAMATE 5-KINASE"/>
    <property type="match status" value="1"/>
</dbReference>
<dbReference type="GO" id="GO:0004349">
    <property type="term" value="F:glutamate 5-kinase activity"/>
    <property type="evidence" value="ECO:0007669"/>
    <property type="project" value="TreeGrafter"/>
</dbReference>
<sequence>MKNEKEASAEQAREIFFSISVFPTRPPRGHVPPHPDCTPSHRAKKKKKKKNVGRRFPSPRSSAAARGRRYAREPRHPERPPPRCCSSARPRNGRRTPAQLPSGGPRSRSSPPRATPPSMSASAAATDGNSQMLQQQHPRSKEAGCRQRLTVVFKLGSSSICHEVTHRPLLSNLSLVVEAIVELRELGHRVALVSSGAIATGLRRLNIPARPKTLAQVQVRKLTGSVWVGCSCEDEVVEENENGWSGPRAKPALAAVGQGRLMSLYDDLFEQFNTPIAQVLLTKNDLADRTQYFNAVNTLNELLALGVVPIINENDTICAGVGSLS</sequence>
<accession>A0A8H7ZNV5</accession>
<gene>
    <name evidence="7" type="ORF">BJ554DRAFT_3823</name>
</gene>
<dbReference type="InterPro" id="IPR001048">
    <property type="entry name" value="Asp/Glu/Uridylate_kinase"/>
</dbReference>
<evidence type="ECO:0000256" key="2">
    <source>
        <dbReference type="ARBA" id="ARBA00022741"/>
    </source>
</evidence>
<dbReference type="Gene3D" id="3.40.1160.10">
    <property type="entry name" value="Acetylglutamate kinase-like"/>
    <property type="match status" value="1"/>
</dbReference>
<keyword evidence="4" id="KW-0067">ATP-binding</keyword>
<keyword evidence="8" id="KW-1185">Reference proteome</keyword>